<dbReference type="InterPro" id="IPR011989">
    <property type="entry name" value="ARM-like"/>
</dbReference>
<dbReference type="InterPro" id="IPR039717">
    <property type="entry name" value="Hgh1"/>
</dbReference>
<keyword evidence="7" id="KW-1185">Reference proteome</keyword>
<gene>
    <name evidence="6" type="ORF">A7U60_g7441</name>
</gene>
<comment type="caution">
    <text evidence="6">The sequence shown here is derived from an EMBL/GenBank/DDBJ whole genome shotgun (WGS) entry which is preliminary data.</text>
</comment>
<dbReference type="Pfam" id="PF04064">
    <property type="entry name" value="DUF384"/>
    <property type="match status" value="1"/>
</dbReference>
<evidence type="ECO:0000313" key="7">
    <source>
        <dbReference type="Proteomes" id="UP000757232"/>
    </source>
</evidence>
<dbReference type="PANTHER" id="PTHR13387">
    <property type="entry name" value="PROTEIN HGH1 HOMOLOG"/>
    <property type="match status" value="1"/>
</dbReference>
<dbReference type="AlphaFoldDB" id="A0A9Q5HT92"/>
<protein>
    <recommendedName>
        <fullName evidence="2">Protein HGH1 homolog</fullName>
    </recommendedName>
</protein>
<comment type="similarity">
    <text evidence="1">Belongs to the HGH1 family.</text>
</comment>
<dbReference type="Gene3D" id="1.25.10.10">
    <property type="entry name" value="Leucine-rich Repeat Variant"/>
    <property type="match status" value="1"/>
</dbReference>
<feature type="domain" description="Protein HGH1 C-terminal" evidence="5">
    <location>
        <begin position="350"/>
        <end position="403"/>
    </location>
</feature>
<dbReference type="PANTHER" id="PTHR13387:SF9">
    <property type="entry name" value="PROTEIN HGH1 HOMOLOG"/>
    <property type="match status" value="1"/>
</dbReference>
<dbReference type="Pfam" id="PF04063">
    <property type="entry name" value="DUF383"/>
    <property type="match status" value="1"/>
</dbReference>
<dbReference type="SUPFAM" id="SSF48371">
    <property type="entry name" value="ARM repeat"/>
    <property type="match status" value="1"/>
</dbReference>
<accession>A0A9Q5HT92</accession>
<dbReference type="InterPro" id="IPR007205">
    <property type="entry name" value="Protein_HGH1_N"/>
</dbReference>
<evidence type="ECO:0000256" key="2">
    <source>
        <dbReference type="ARBA" id="ARBA00014076"/>
    </source>
</evidence>
<evidence type="ECO:0000313" key="6">
    <source>
        <dbReference type="EMBL" id="OCB85432.1"/>
    </source>
</evidence>
<feature type="compositionally biased region" description="Basic and acidic residues" evidence="3">
    <location>
        <begin position="400"/>
        <end position="429"/>
    </location>
</feature>
<evidence type="ECO:0000259" key="4">
    <source>
        <dbReference type="Pfam" id="PF04063"/>
    </source>
</evidence>
<sequence>MQDGLKELLPFLHDRNPQVRQIALTNLLGHTAKGSPNRDIFFAGIGGGRLKNRIENECIRDLKLLCRDQLAIAHDAFRALVNLSDNSLLAPSLSQADFLVFLVSYILNPTSILADLASMLLSNISSSPSACATLISLMVPVIMAPFASPPYYVPASQSGTSSPPSPPASGQTKDVLALPLMVQAFVQAAKTGSSPEQRNRKGELHFLASVFANVTTAPAGRMCFLTARSTNVFETTTEGELEYPLSQLVVFTEHQDIIRRGGVASTIKHCSFHVPAHKAILLPDTEFVAVPPSSITAPGINALPYILLPLAGPEEYDLEDQEKLHPALQLLPDSKKREPDEVLRLTHVETLVLLCTTRAGREYLRANGVYEIIRTLHLSEQSESVRDGIERLVNLLKGEEKPIEEGEGDGWTHGKIDSEHEKREHETRQTLDSPLLRASASNEDSDDDKIVEV</sequence>
<feature type="domain" description="Protein HGH1 N-terminal" evidence="4">
    <location>
        <begin position="105"/>
        <end position="344"/>
    </location>
</feature>
<dbReference type="EMBL" id="LNZH02000209">
    <property type="protein sequence ID" value="OCB85432.1"/>
    <property type="molecule type" value="Genomic_DNA"/>
</dbReference>
<dbReference type="OrthoDB" id="338814at2759"/>
<feature type="region of interest" description="Disordered" evidence="3">
    <location>
        <begin position="400"/>
        <end position="453"/>
    </location>
</feature>
<dbReference type="Proteomes" id="UP000757232">
    <property type="component" value="Unassembled WGS sequence"/>
</dbReference>
<evidence type="ECO:0000259" key="5">
    <source>
        <dbReference type="Pfam" id="PF04064"/>
    </source>
</evidence>
<name>A0A9Q5HT92_SANBA</name>
<proteinExistence type="inferred from homology"/>
<organism evidence="6 7">
    <name type="scientific">Sanghuangporus baumii</name>
    <name type="common">Phellinus baumii</name>
    <dbReference type="NCBI Taxonomy" id="108892"/>
    <lineage>
        <taxon>Eukaryota</taxon>
        <taxon>Fungi</taxon>
        <taxon>Dikarya</taxon>
        <taxon>Basidiomycota</taxon>
        <taxon>Agaricomycotina</taxon>
        <taxon>Agaricomycetes</taxon>
        <taxon>Hymenochaetales</taxon>
        <taxon>Hymenochaetaceae</taxon>
        <taxon>Sanghuangporus</taxon>
    </lineage>
</organism>
<dbReference type="InterPro" id="IPR007206">
    <property type="entry name" value="Protein_HGH1_C"/>
</dbReference>
<evidence type="ECO:0000256" key="1">
    <source>
        <dbReference type="ARBA" id="ARBA00006712"/>
    </source>
</evidence>
<dbReference type="InterPro" id="IPR016024">
    <property type="entry name" value="ARM-type_fold"/>
</dbReference>
<reference evidence="6" key="1">
    <citation type="submission" date="2016-06" db="EMBL/GenBank/DDBJ databases">
        <title>Draft Genome sequence of the fungus Inonotus baumii.</title>
        <authorList>
            <person name="Zhu H."/>
            <person name="Lin W."/>
        </authorList>
    </citation>
    <scope>NUCLEOTIDE SEQUENCE</scope>
    <source>
        <strain evidence="6">821</strain>
    </source>
</reference>
<evidence type="ECO:0000256" key="3">
    <source>
        <dbReference type="SAM" id="MobiDB-lite"/>
    </source>
</evidence>